<reference evidence="1 2" key="1">
    <citation type="submission" date="2020-10" db="EMBL/GenBank/DDBJ databases">
        <authorList>
            <person name="Peeters C."/>
        </authorList>
    </citation>
    <scope>NUCLEOTIDE SEQUENCE [LARGE SCALE GENOMIC DNA]</scope>
    <source>
        <strain evidence="1 2">LMG 28140</strain>
    </source>
</reference>
<sequence length="143" mass="15134">MSTLEKIADLRIVDRHPGYDKVNNPQRLSVAELAPVGLTWQSGGVQHAIHSQSGVSGRLLGDASGIAVVEGPYDPSANRAYIVNADGSLRAQIPAQIGGDRVMFYDVIEANGSVAFLAAAPGRDVRIEVREADGAIVQVTESR</sequence>
<proteinExistence type="predicted"/>
<evidence type="ECO:0000313" key="2">
    <source>
        <dbReference type="Proteomes" id="UP000598032"/>
    </source>
</evidence>
<comment type="caution">
    <text evidence="1">The sequence shown here is derived from an EMBL/GenBank/DDBJ whole genome shotgun (WGS) entry which is preliminary data.</text>
</comment>
<dbReference type="RefSeq" id="WP_201643617.1">
    <property type="nucleotide sequence ID" value="NZ_CAJHCP010000007.1"/>
</dbReference>
<gene>
    <name evidence="1" type="ORF">LMG28140_03607</name>
</gene>
<name>A0ABN7I1V9_9BURK</name>
<dbReference type="Proteomes" id="UP000598032">
    <property type="component" value="Unassembled WGS sequence"/>
</dbReference>
<dbReference type="EMBL" id="CAJHCP010000007">
    <property type="protein sequence ID" value="CAD6541055.1"/>
    <property type="molecule type" value="Genomic_DNA"/>
</dbReference>
<evidence type="ECO:0000313" key="1">
    <source>
        <dbReference type="EMBL" id="CAD6541055.1"/>
    </source>
</evidence>
<keyword evidence="2" id="KW-1185">Reference proteome</keyword>
<organism evidence="1 2">
    <name type="scientific">Paraburkholderia metrosideri</name>
    <dbReference type="NCBI Taxonomy" id="580937"/>
    <lineage>
        <taxon>Bacteria</taxon>
        <taxon>Pseudomonadati</taxon>
        <taxon>Pseudomonadota</taxon>
        <taxon>Betaproteobacteria</taxon>
        <taxon>Burkholderiales</taxon>
        <taxon>Burkholderiaceae</taxon>
        <taxon>Paraburkholderia</taxon>
    </lineage>
</organism>
<accession>A0ABN7I1V9</accession>
<protein>
    <submittedName>
        <fullName evidence="1">Uncharacterized protein</fullName>
    </submittedName>
</protein>